<dbReference type="Proteomes" id="UP000287823">
    <property type="component" value="Unassembled WGS sequence"/>
</dbReference>
<evidence type="ECO:0000256" key="1">
    <source>
        <dbReference type="SAM" id="Phobius"/>
    </source>
</evidence>
<keyword evidence="1" id="KW-1133">Transmembrane helix</keyword>
<dbReference type="EMBL" id="PIPO01000003">
    <property type="protein sequence ID" value="RUO33350.1"/>
    <property type="molecule type" value="Genomic_DNA"/>
</dbReference>
<evidence type="ECO:0000313" key="3">
    <source>
        <dbReference type="Proteomes" id="UP000287823"/>
    </source>
</evidence>
<reference evidence="2 3" key="1">
    <citation type="journal article" date="2011" name="Front. Microbiol.">
        <title>Genomic signatures of strain selection and enhancement in Bacillus atrophaeus var. globigii, a historical biowarfare simulant.</title>
        <authorList>
            <person name="Gibbons H.S."/>
            <person name="Broomall S.M."/>
            <person name="McNew L.A."/>
            <person name="Daligault H."/>
            <person name="Chapman C."/>
            <person name="Bruce D."/>
            <person name="Karavis M."/>
            <person name="Krepps M."/>
            <person name="McGregor P.A."/>
            <person name="Hong C."/>
            <person name="Park K.H."/>
            <person name="Akmal A."/>
            <person name="Feldman A."/>
            <person name="Lin J.S."/>
            <person name="Chang W.E."/>
            <person name="Higgs B.W."/>
            <person name="Demirev P."/>
            <person name="Lindquist J."/>
            <person name="Liem A."/>
            <person name="Fochler E."/>
            <person name="Read T.D."/>
            <person name="Tapia R."/>
            <person name="Johnson S."/>
            <person name="Bishop-Lilly K.A."/>
            <person name="Detter C."/>
            <person name="Han C."/>
            <person name="Sozhamannan S."/>
            <person name="Rosenzweig C.N."/>
            <person name="Skowronski E.W."/>
        </authorList>
    </citation>
    <scope>NUCLEOTIDE SEQUENCE [LARGE SCALE GENOMIC DNA]</scope>
    <source>
        <strain evidence="2 3">Y4G10-17</strain>
    </source>
</reference>
<evidence type="ECO:0000313" key="2">
    <source>
        <dbReference type="EMBL" id="RUO33350.1"/>
    </source>
</evidence>
<feature type="transmembrane region" description="Helical" evidence="1">
    <location>
        <begin position="70"/>
        <end position="91"/>
    </location>
</feature>
<sequence length="151" mass="16507">MSQFEGKFGPAVVQALILCVVRFFTIPWKIWKGAVFRLAALRNMSDEDKSVAETSEFPVFDWFRTAWDGIILLSWPVAIIIAVLAFLGGLFNGYAAYALGGAVATLIYAYFAVILMSLMKESLILILTIALNVERINAKTPGGKGANPEGE</sequence>
<gene>
    <name evidence="2" type="ORF">CWE14_09060</name>
</gene>
<feature type="transmembrane region" description="Helical" evidence="1">
    <location>
        <begin position="12"/>
        <end position="31"/>
    </location>
</feature>
<keyword evidence="1" id="KW-0472">Membrane</keyword>
<feature type="transmembrane region" description="Helical" evidence="1">
    <location>
        <begin position="97"/>
        <end position="118"/>
    </location>
</feature>
<proteinExistence type="predicted"/>
<accession>A0A432WHS5</accession>
<comment type="caution">
    <text evidence="2">The sequence shown here is derived from an EMBL/GenBank/DDBJ whole genome shotgun (WGS) entry which is preliminary data.</text>
</comment>
<organism evidence="2 3">
    <name type="scientific">Aliidiomarina soli</name>
    <dbReference type="NCBI Taxonomy" id="1928574"/>
    <lineage>
        <taxon>Bacteria</taxon>
        <taxon>Pseudomonadati</taxon>
        <taxon>Pseudomonadota</taxon>
        <taxon>Gammaproteobacteria</taxon>
        <taxon>Alteromonadales</taxon>
        <taxon>Idiomarinaceae</taxon>
        <taxon>Aliidiomarina</taxon>
    </lineage>
</organism>
<dbReference type="AlphaFoldDB" id="A0A432WHS5"/>
<keyword evidence="1" id="KW-0812">Transmembrane</keyword>
<dbReference type="RefSeq" id="WP_126799058.1">
    <property type="nucleotide sequence ID" value="NZ_PIPO01000003.1"/>
</dbReference>
<protein>
    <recommendedName>
        <fullName evidence="4">DUF4282 domain-containing protein</fullName>
    </recommendedName>
</protein>
<name>A0A432WHS5_9GAMM</name>
<keyword evidence="3" id="KW-1185">Reference proteome</keyword>
<evidence type="ECO:0008006" key="4">
    <source>
        <dbReference type="Google" id="ProtNLM"/>
    </source>
</evidence>